<dbReference type="EMBL" id="JACIEF010000001">
    <property type="protein sequence ID" value="MBB4107282.1"/>
    <property type="molecule type" value="Genomic_DNA"/>
</dbReference>
<comment type="caution">
    <text evidence="1">The sequence shown here is derived from an EMBL/GenBank/DDBJ whole genome shotgun (WGS) entry which is preliminary data.</text>
</comment>
<protein>
    <submittedName>
        <fullName evidence="1">Putative phosphatase</fullName>
    </submittedName>
</protein>
<evidence type="ECO:0000313" key="2">
    <source>
        <dbReference type="Proteomes" id="UP000532273"/>
    </source>
</evidence>
<name>A0A7W6KAY5_9SPHI</name>
<organism evidence="1 2">
    <name type="scientific">Pedobacter zeae</name>
    <dbReference type="NCBI Taxonomy" id="1737356"/>
    <lineage>
        <taxon>Bacteria</taxon>
        <taxon>Pseudomonadati</taxon>
        <taxon>Bacteroidota</taxon>
        <taxon>Sphingobacteriia</taxon>
        <taxon>Sphingobacteriales</taxon>
        <taxon>Sphingobacteriaceae</taxon>
        <taxon>Pedobacter</taxon>
    </lineage>
</organism>
<gene>
    <name evidence="1" type="ORF">GGQ60_001242</name>
</gene>
<sequence>MKPAKPIIYMAEANQHAGEIKEQIGNLAQPGIPY</sequence>
<reference evidence="1 2" key="1">
    <citation type="submission" date="2020-08" db="EMBL/GenBank/DDBJ databases">
        <title>Genomic Encyclopedia of Type Strains, Phase IV (KMG-IV): sequencing the most valuable type-strain genomes for metagenomic binning, comparative biology and taxonomic classification.</title>
        <authorList>
            <person name="Goeker M."/>
        </authorList>
    </citation>
    <scope>NUCLEOTIDE SEQUENCE [LARGE SCALE GENOMIC DNA]</scope>
    <source>
        <strain evidence="1 2">DSM 100774</strain>
    </source>
</reference>
<dbReference type="Proteomes" id="UP000532273">
    <property type="component" value="Unassembled WGS sequence"/>
</dbReference>
<dbReference type="AlphaFoldDB" id="A0A7W6KAY5"/>
<proteinExistence type="predicted"/>
<accession>A0A7W6KAY5</accession>
<evidence type="ECO:0000313" key="1">
    <source>
        <dbReference type="EMBL" id="MBB4107282.1"/>
    </source>
</evidence>